<comment type="caution">
    <text evidence="2">The sequence shown here is derived from an EMBL/GenBank/DDBJ whole genome shotgun (WGS) entry which is preliminary data.</text>
</comment>
<evidence type="ECO:0000313" key="2">
    <source>
        <dbReference type="EMBL" id="GBP52364.1"/>
    </source>
</evidence>
<organism evidence="2 3">
    <name type="scientific">Eumeta variegata</name>
    <name type="common">Bagworm moth</name>
    <name type="synonym">Eumeta japonica</name>
    <dbReference type="NCBI Taxonomy" id="151549"/>
    <lineage>
        <taxon>Eukaryota</taxon>
        <taxon>Metazoa</taxon>
        <taxon>Ecdysozoa</taxon>
        <taxon>Arthropoda</taxon>
        <taxon>Hexapoda</taxon>
        <taxon>Insecta</taxon>
        <taxon>Pterygota</taxon>
        <taxon>Neoptera</taxon>
        <taxon>Endopterygota</taxon>
        <taxon>Lepidoptera</taxon>
        <taxon>Glossata</taxon>
        <taxon>Ditrysia</taxon>
        <taxon>Tineoidea</taxon>
        <taxon>Psychidae</taxon>
        <taxon>Oiketicinae</taxon>
        <taxon>Eumeta</taxon>
    </lineage>
</organism>
<dbReference type="Proteomes" id="UP000299102">
    <property type="component" value="Unassembled WGS sequence"/>
</dbReference>
<dbReference type="AlphaFoldDB" id="A0A4C1WQH8"/>
<evidence type="ECO:0000313" key="3">
    <source>
        <dbReference type="Proteomes" id="UP000299102"/>
    </source>
</evidence>
<evidence type="ECO:0000256" key="1">
    <source>
        <dbReference type="SAM" id="MobiDB-lite"/>
    </source>
</evidence>
<sequence length="193" mass="21547">MKAVFQGAGRGRALCRPDYRTAGHKGAQRGRPFVKSKLSEYLARRREFKSRSFRLPPPPNPSASWPLDPDPARRHFLVAPACLCRYNSVCALRNDDDATLPYLILNRTWGFKNILVVLAQWLSVALAPEVPGSILTRSEQTAPTAARATREKRSGECSSGEGPAGGRRRRIAIKTPNVHLFLWQSGFCRSSRF</sequence>
<dbReference type="EMBL" id="BGZK01000601">
    <property type="protein sequence ID" value="GBP52364.1"/>
    <property type="molecule type" value="Genomic_DNA"/>
</dbReference>
<reference evidence="2 3" key="1">
    <citation type="journal article" date="2019" name="Commun. Biol.">
        <title>The bagworm genome reveals a unique fibroin gene that provides high tensile strength.</title>
        <authorList>
            <person name="Kono N."/>
            <person name="Nakamura H."/>
            <person name="Ohtoshi R."/>
            <person name="Tomita M."/>
            <person name="Numata K."/>
            <person name="Arakawa K."/>
        </authorList>
    </citation>
    <scope>NUCLEOTIDE SEQUENCE [LARGE SCALE GENOMIC DNA]</scope>
</reference>
<keyword evidence="3" id="KW-1185">Reference proteome</keyword>
<name>A0A4C1WQH8_EUMVA</name>
<feature type="region of interest" description="Disordered" evidence="1">
    <location>
        <begin position="137"/>
        <end position="168"/>
    </location>
</feature>
<proteinExistence type="predicted"/>
<protein>
    <submittedName>
        <fullName evidence="2">Uncharacterized protein</fullName>
    </submittedName>
</protein>
<accession>A0A4C1WQH8</accession>
<gene>
    <name evidence="2" type="ORF">EVAR_37751_1</name>
</gene>